<dbReference type="GO" id="GO:0019556">
    <property type="term" value="P:L-histidine catabolic process to glutamate and formamide"/>
    <property type="evidence" value="ECO:0007669"/>
    <property type="project" value="UniProtKB-UniRule"/>
</dbReference>
<dbReference type="NCBIfam" id="TIGR01227">
    <property type="entry name" value="hutG"/>
    <property type="match status" value="1"/>
</dbReference>
<dbReference type="GO" id="GO:0030145">
    <property type="term" value="F:manganese ion binding"/>
    <property type="evidence" value="ECO:0007669"/>
    <property type="project" value="UniProtKB-UniRule"/>
</dbReference>
<keyword evidence="3 5" id="KW-0369">Histidine metabolism</keyword>
<dbReference type="Pfam" id="PF00491">
    <property type="entry name" value="Arginase"/>
    <property type="match status" value="1"/>
</dbReference>
<dbReference type="InterPro" id="IPR023696">
    <property type="entry name" value="Ureohydrolase_dom_sf"/>
</dbReference>
<dbReference type="RefSeq" id="WP_152151721.1">
    <property type="nucleotide sequence ID" value="NZ_WEIO01000005.1"/>
</dbReference>
<dbReference type="EMBL" id="WEIO01000005">
    <property type="protein sequence ID" value="KAB7706639.1"/>
    <property type="molecule type" value="Genomic_DNA"/>
</dbReference>
<keyword evidence="2 5" id="KW-0378">Hydrolase</keyword>
<feature type="binding site" evidence="5">
    <location>
        <position position="158"/>
    </location>
    <ligand>
        <name>Mn(2+)</name>
        <dbReference type="ChEBI" id="CHEBI:29035"/>
        <label>2</label>
    </ligand>
</feature>
<dbReference type="CDD" id="cd09988">
    <property type="entry name" value="Formimidoylglutamase"/>
    <property type="match status" value="1"/>
</dbReference>
<evidence type="ECO:0000256" key="1">
    <source>
        <dbReference type="ARBA" id="ARBA00022723"/>
    </source>
</evidence>
<keyword evidence="1 5" id="KW-0479">Metal-binding</keyword>
<dbReference type="InterPro" id="IPR006035">
    <property type="entry name" value="Ureohydrolase"/>
</dbReference>
<dbReference type="PROSITE" id="PS51409">
    <property type="entry name" value="ARGINASE_2"/>
    <property type="match status" value="1"/>
</dbReference>
<evidence type="ECO:0000313" key="9">
    <source>
        <dbReference type="Proteomes" id="UP000429595"/>
    </source>
</evidence>
<dbReference type="UniPathway" id="UPA00379">
    <property type="reaction ID" value="UER00552"/>
</dbReference>
<feature type="binding site" evidence="5">
    <location>
        <position position="246"/>
    </location>
    <ligand>
        <name>Mn(2+)</name>
        <dbReference type="ChEBI" id="CHEBI:29035"/>
        <label>1</label>
    </ligand>
</feature>
<reference evidence="8 9" key="1">
    <citation type="submission" date="2019-10" db="EMBL/GenBank/DDBJ databases">
        <title>Bacillus aerolatum sp. nov., isolated from bioaerosol of sport playgrounds.</title>
        <authorList>
            <person name="Chen P."/>
            <person name="Zhang G."/>
        </authorList>
    </citation>
    <scope>NUCLEOTIDE SEQUENCE [LARGE SCALE GENOMIC DNA]</scope>
    <source>
        <strain evidence="8 9">CX253</strain>
    </source>
</reference>
<accession>A0A6I1FKN2</accession>
<feature type="binding site" evidence="5">
    <location>
        <position position="248"/>
    </location>
    <ligand>
        <name>Mn(2+)</name>
        <dbReference type="ChEBI" id="CHEBI:29035"/>
        <label>2</label>
    </ligand>
</feature>
<evidence type="ECO:0000256" key="3">
    <source>
        <dbReference type="ARBA" id="ARBA00022808"/>
    </source>
</evidence>
<comment type="caution">
    <text evidence="8">The sequence shown here is derived from an EMBL/GenBank/DDBJ whole genome shotgun (WGS) entry which is preliminary data.</text>
</comment>
<evidence type="ECO:0000256" key="2">
    <source>
        <dbReference type="ARBA" id="ARBA00022801"/>
    </source>
</evidence>
<feature type="binding site" evidence="5">
    <location>
        <position position="132"/>
    </location>
    <ligand>
        <name>Mn(2+)</name>
        <dbReference type="ChEBI" id="CHEBI:29035"/>
        <label>1</label>
    </ligand>
</feature>
<evidence type="ECO:0000256" key="4">
    <source>
        <dbReference type="ARBA" id="ARBA00023211"/>
    </source>
</evidence>
<name>A0A6I1FKN2_9BACI</name>
<dbReference type="HAMAP" id="MF_00737">
    <property type="entry name" value="Formimidoylglutam"/>
    <property type="match status" value="1"/>
</dbReference>
<comment type="function">
    <text evidence="5">Catalyzes the conversion of N-formimidoyl-L-glutamate to L-glutamate and formamide.</text>
</comment>
<dbReference type="AlphaFoldDB" id="A0A6I1FKN2"/>
<comment type="cofactor">
    <cofactor evidence="5">
        <name>Mn(2+)</name>
        <dbReference type="ChEBI" id="CHEBI:29035"/>
    </cofactor>
    <text evidence="5">Binds 2 manganese ions per subunit.</text>
</comment>
<feature type="binding site" evidence="5">
    <location>
        <position position="158"/>
    </location>
    <ligand>
        <name>Mn(2+)</name>
        <dbReference type="ChEBI" id="CHEBI:29035"/>
        <label>1</label>
    </ligand>
</feature>
<organism evidence="8 9">
    <name type="scientific">Bacillus aerolatus</name>
    <dbReference type="NCBI Taxonomy" id="2653354"/>
    <lineage>
        <taxon>Bacteria</taxon>
        <taxon>Bacillati</taxon>
        <taxon>Bacillota</taxon>
        <taxon>Bacilli</taxon>
        <taxon>Bacillales</taxon>
        <taxon>Bacillaceae</taxon>
        <taxon>Bacillus</taxon>
    </lineage>
</organism>
<feature type="binding site" evidence="5">
    <location>
        <position position="246"/>
    </location>
    <ligand>
        <name>Mn(2+)</name>
        <dbReference type="ChEBI" id="CHEBI:29035"/>
        <label>2</label>
    </ligand>
</feature>
<gene>
    <name evidence="5 8" type="primary">hutG</name>
    <name evidence="8" type="ORF">F9802_10610</name>
</gene>
<comment type="similarity">
    <text evidence="5 7">Belongs to the arginase family.</text>
</comment>
<evidence type="ECO:0000256" key="6">
    <source>
        <dbReference type="NCBIfam" id="TIGR01227"/>
    </source>
</evidence>
<keyword evidence="4 5" id="KW-0464">Manganese</keyword>
<dbReference type="Proteomes" id="UP000429595">
    <property type="component" value="Unassembled WGS sequence"/>
</dbReference>
<dbReference type="InterPro" id="IPR005923">
    <property type="entry name" value="HutG"/>
</dbReference>
<keyword evidence="9" id="KW-1185">Reference proteome</keyword>
<dbReference type="PANTHER" id="PTHR11358:SF35">
    <property type="entry name" value="FORMIMIDOYLGLUTAMASE"/>
    <property type="match status" value="1"/>
</dbReference>
<dbReference type="PANTHER" id="PTHR11358">
    <property type="entry name" value="ARGINASE/AGMATINASE"/>
    <property type="match status" value="1"/>
</dbReference>
<dbReference type="GO" id="GO:0050415">
    <property type="term" value="F:formimidoylglutamase activity"/>
    <property type="evidence" value="ECO:0007669"/>
    <property type="project" value="UniProtKB-UniRule"/>
</dbReference>
<comment type="catalytic activity">
    <reaction evidence="5">
        <text>N-formimidoyl-L-glutamate + H2O = formamide + L-glutamate</text>
        <dbReference type="Rhea" id="RHEA:22492"/>
        <dbReference type="ChEBI" id="CHEBI:15377"/>
        <dbReference type="ChEBI" id="CHEBI:16397"/>
        <dbReference type="ChEBI" id="CHEBI:29985"/>
        <dbReference type="ChEBI" id="CHEBI:58928"/>
        <dbReference type="EC" id="3.5.3.8"/>
    </reaction>
</comment>
<evidence type="ECO:0000313" key="8">
    <source>
        <dbReference type="EMBL" id="KAB7706639.1"/>
    </source>
</evidence>
<dbReference type="GO" id="GO:0019557">
    <property type="term" value="P:L-histidine catabolic process to glutamate and formate"/>
    <property type="evidence" value="ECO:0007669"/>
    <property type="project" value="UniProtKB-UniPathway"/>
</dbReference>
<dbReference type="GO" id="GO:0008783">
    <property type="term" value="F:agmatinase activity"/>
    <property type="evidence" value="ECO:0007669"/>
    <property type="project" value="TreeGrafter"/>
</dbReference>
<evidence type="ECO:0000256" key="7">
    <source>
        <dbReference type="PROSITE-ProRule" id="PRU00742"/>
    </source>
</evidence>
<dbReference type="EC" id="3.5.3.8" evidence="5 6"/>
<sequence>MYNFPKKEVWTGRIDSTSEKSSFRYHQMIQMWDMSEEESQVQAGKKAVLIGFECEEGVRRNKGRTGAAKAPAAIRQALAKLSWHGGSDQTIVDGGTVVCEGSQLEKAQKELGHYITKVLEEQSTPVILGGGHETLYGHYLGVREAIGPDASLGIINIDAHFDMRPYDQEPSSGTMFRQILDEDKNCQYFALGIQEFGNTKALFETAESYGCRYVLEEELVNKVSSEVLSAIDEFAAGCDYLMLTLCMDSISAAHAPGVSAPSPFGLDPRVVRTLIKYIAAQEKTISFDLSEVNPELDEGNRTVMLAANLLNEGILKLLGEEKG</sequence>
<dbReference type="Gene3D" id="3.40.800.10">
    <property type="entry name" value="Ureohydrolase domain"/>
    <property type="match status" value="1"/>
</dbReference>
<comment type="pathway">
    <text evidence="5">Amino-acid degradation; L-histidine degradation into L-glutamate; L-glutamate from N-formimidoyl-L-glutamate (hydrolase route): step 1/1.</text>
</comment>
<dbReference type="SUPFAM" id="SSF52768">
    <property type="entry name" value="Arginase/deacetylase"/>
    <property type="match status" value="1"/>
</dbReference>
<feature type="binding site" evidence="5">
    <location>
        <position position="162"/>
    </location>
    <ligand>
        <name>Mn(2+)</name>
        <dbReference type="ChEBI" id="CHEBI:29035"/>
        <label>1</label>
    </ligand>
</feature>
<protein>
    <recommendedName>
        <fullName evidence="5 6">Formimidoylglutamase</fullName>
        <ecNumber evidence="5 6">3.5.3.8</ecNumber>
    </recommendedName>
    <alternativeName>
        <fullName evidence="5">Formiminoglutamase</fullName>
    </alternativeName>
    <alternativeName>
        <fullName evidence="5">Formiminoglutamate hydrolase</fullName>
    </alternativeName>
</protein>
<feature type="binding site" evidence="5">
    <location>
        <position position="160"/>
    </location>
    <ligand>
        <name>Mn(2+)</name>
        <dbReference type="ChEBI" id="CHEBI:29035"/>
        <label>2</label>
    </ligand>
</feature>
<dbReference type="GO" id="GO:0033389">
    <property type="term" value="P:putrescine biosynthetic process from arginine, via agmatine"/>
    <property type="evidence" value="ECO:0007669"/>
    <property type="project" value="TreeGrafter"/>
</dbReference>
<evidence type="ECO:0000256" key="5">
    <source>
        <dbReference type="HAMAP-Rule" id="MF_00737"/>
    </source>
</evidence>
<proteinExistence type="inferred from homology"/>